<protein>
    <recommendedName>
        <fullName evidence="9">Ig-like domain-containing protein</fullName>
    </recommendedName>
</protein>
<dbReference type="GO" id="GO:0070762">
    <property type="term" value="C:nuclear pore transmembrane ring"/>
    <property type="evidence" value="ECO:0007669"/>
    <property type="project" value="TreeGrafter"/>
</dbReference>
<dbReference type="OrthoDB" id="5529162at2759"/>
<dbReference type="Pfam" id="PF24519">
    <property type="entry name" value="Ig-like_Pom152_1"/>
    <property type="match status" value="1"/>
</dbReference>
<dbReference type="InterPro" id="IPR056540">
    <property type="entry name" value="TMD_POM152"/>
</dbReference>
<dbReference type="InterPro" id="IPR056544">
    <property type="entry name" value="Ig_POM152"/>
</dbReference>
<feature type="domain" description="Nucleoporin POM152 immunoglobulin-like" evidence="2">
    <location>
        <begin position="839"/>
        <end position="935"/>
    </location>
</feature>
<evidence type="ECO:0000313" key="8">
    <source>
        <dbReference type="Proteomes" id="UP000078561"/>
    </source>
</evidence>
<evidence type="ECO:0000259" key="2">
    <source>
        <dbReference type="Pfam" id="PF23664"/>
    </source>
</evidence>
<keyword evidence="1" id="KW-0472">Membrane</keyword>
<evidence type="ECO:0000259" key="4">
    <source>
        <dbReference type="Pfam" id="PF24312"/>
    </source>
</evidence>
<dbReference type="InterPro" id="IPR037701">
    <property type="entry name" value="Pom152"/>
</dbReference>
<evidence type="ECO:0000259" key="5">
    <source>
        <dbReference type="Pfam" id="PF24519"/>
    </source>
</evidence>
<dbReference type="InParanoid" id="A0A163JUU9"/>
<feature type="domain" description="Nucleoporin POM152 Ig-like" evidence="4">
    <location>
        <begin position="717"/>
        <end position="803"/>
    </location>
</feature>
<evidence type="ECO:0000313" key="7">
    <source>
        <dbReference type="EMBL" id="SAM03241.1"/>
    </source>
</evidence>
<dbReference type="EMBL" id="LT554074">
    <property type="protein sequence ID" value="SAM03241.1"/>
    <property type="molecule type" value="Genomic_DNA"/>
</dbReference>
<feature type="domain" description="Nucleoporin POM152 immunoglobulin-like" evidence="2">
    <location>
        <begin position="517"/>
        <end position="625"/>
    </location>
</feature>
<keyword evidence="1" id="KW-1133">Transmembrane helix</keyword>
<dbReference type="AlphaFoldDB" id="A0A163JUU9"/>
<dbReference type="GO" id="GO:0006999">
    <property type="term" value="P:nuclear pore organization"/>
    <property type="evidence" value="ECO:0007669"/>
    <property type="project" value="TreeGrafter"/>
</dbReference>
<feature type="domain" description="Nucleoporin POM152 first Ig-like" evidence="5">
    <location>
        <begin position="167"/>
        <end position="273"/>
    </location>
</feature>
<dbReference type="PANTHER" id="PTHR28206">
    <property type="entry name" value="NUCLEOPORIN POM152"/>
    <property type="match status" value="1"/>
</dbReference>
<feature type="transmembrane region" description="Helical" evidence="1">
    <location>
        <begin position="33"/>
        <end position="53"/>
    </location>
</feature>
<dbReference type="STRING" id="4829.A0A163JUU9"/>
<evidence type="ECO:0008006" key="9">
    <source>
        <dbReference type="Google" id="ProtNLM"/>
    </source>
</evidence>
<organism evidence="7">
    <name type="scientific">Absidia glauca</name>
    <name type="common">Pin mould</name>
    <dbReference type="NCBI Taxonomy" id="4829"/>
    <lineage>
        <taxon>Eukaryota</taxon>
        <taxon>Fungi</taxon>
        <taxon>Fungi incertae sedis</taxon>
        <taxon>Mucoromycota</taxon>
        <taxon>Mucoromycotina</taxon>
        <taxon>Mucoromycetes</taxon>
        <taxon>Mucorales</taxon>
        <taxon>Cunninghamellaceae</taxon>
        <taxon>Absidia</taxon>
    </lineage>
</organism>
<sequence length="1227" mass="136764">MPQGQRQTVGAAPLAMQRALIPPSFMDFPLQRLVATLLFTLLQAFKLYQVLLVWASSYPEQYNGILGWSCLLDLLFIFVLYIVRIPWLQFSLLKSIFLITTIVTLNTLLFVGPTFLLGGGIFKLLLGESLEKQLSVSKAKFIDVRDVIFDPSHILGRHTVHILPYGTAKLNPNDEYYCLATTEIGKRDIYIPIVLNNSIPHTVSLSRYDFDSQTSNTIRYSENKIQRATEIGQGKQGLEYYYIRVNKPGLYKLDKITSKDGAHVRLYSRQAFVFTCPTARLQGSGATDYCRNDKDSMQIDVTGVPPLTLEYTRRIGNIVTALKLDHIQPTTSSFDSPLTGFASGLQDADPSFFTPSESSNYGWASRQLHSIQLNMTFDTTDEYQYQLNRVVDGAGNVVDLSATPQQTFKVHGPPSIQFTCNPKDPVKLLIGQNSVGAPLQVHGDGPYSVSYEYIGGDLTDTPIDDENKKVERKQVTIGDDGSTLLEVKAPGEYRLTSIKDQFCKGDVLFPSTCQVVQPPLPSVKLQSSPIPSECSGDNEIGMRFVAEFQGSPPYTLKYSVVKQIGRRKQAVDRQVSTDRSRHIFSYLPTSSGDYIYEFKTLVDGYYQKDPKIPAIKQVVHPQPDAQFDDKPSSKRTCLGEEMNLSVKLTGAAPFTLEWMYNKEKFSDVVPGEHYNVALPPLVTPGRHIASLVKIIDANGCAKELGSRDYVIDVRRDRPLAFFSSDDKQDKTVFMAEGEQTKLPLRLTGEGPWEVSYRHVDGKNEQTKTITLTDPNTQLTVSKVGRYELTKVEDSICTGDVLRPDYIVQWMERPALTLAEDQATLISDNHLYQRASVCQNVDDAIDVELTGHGPFTCTYDTYLQSAPSSSIISVFGRRDQGVKLEPQEMTTGLTRTRVSLRTDMSGKYKYSFNKLSDQRYQTPFTPSPLIQLEQTVHASPTVRFAGKSAASVRTMCVGESLSSAEDPIWIETTGQAPFTITLRIIQQDSKKTIELETMESTRFALDLPDVLEVSGKYRVELVRVQDANGCGSEVTGQPNTVMTIDALGIATITPLGACGEVCVGDQLEYSLSGEGPFTVAYEFNGHQEKVSSPNTKLSLFADKPGNLTVISVGNQRNKCQSFPKQLTSEIHPVPSSLVSGGQDIIENIQDGDMVQAVVDLVGTPPFDFEWQRSELIWDYAKKHHYKGRVLESHVVHGVQEHRYLINTSIEGIIEVVSIKDRYCQYPRA</sequence>
<dbReference type="GO" id="GO:0006606">
    <property type="term" value="P:protein import into nucleus"/>
    <property type="evidence" value="ECO:0007669"/>
    <property type="project" value="TreeGrafter"/>
</dbReference>
<dbReference type="Pfam" id="PF24527">
    <property type="entry name" value="Ig-like_Pom152_9"/>
    <property type="match status" value="1"/>
</dbReference>
<dbReference type="Pfam" id="PF24097">
    <property type="entry name" value="TMD_POM152"/>
    <property type="match status" value="1"/>
</dbReference>
<dbReference type="InterPro" id="IPR056542">
    <property type="entry name" value="Ig-like_POM152_1st"/>
</dbReference>
<accession>A0A163JUU9</accession>
<feature type="domain" description="Nucleoporin POM152 ninth Ig-like" evidence="6">
    <location>
        <begin position="1049"/>
        <end position="1124"/>
    </location>
</feature>
<reference evidence="7" key="1">
    <citation type="submission" date="2016-04" db="EMBL/GenBank/DDBJ databases">
        <authorList>
            <person name="Evans L.H."/>
            <person name="Alamgir A."/>
            <person name="Owens N."/>
            <person name="Weber N.D."/>
            <person name="Virtaneva K."/>
            <person name="Barbian K."/>
            <person name="Babar A."/>
            <person name="Rosenke K."/>
        </authorList>
    </citation>
    <scope>NUCLEOTIDE SEQUENCE [LARGE SCALE GENOMIC DNA]</scope>
    <source>
        <strain evidence="7">CBS 101.48</strain>
    </source>
</reference>
<name>A0A163JUU9_ABSGL</name>
<feature type="domain" description="Nucleoporin POM152 Ig-like" evidence="4">
    <location>
        <begin position="414"/>
        <end position="513"/>
    </location>
</feature>
<dbReference type="FunCoup" id="A0A163JUU9">
    <property type="interactions" value="103"/>
</dbReference>
<dbReference type="Pfam" id="PF24312">
    <property type="entry name" value="Ig-like_POM152"/>
    <property type="match status" value="2"/>
</dbReference>
<dbReference type="OMA" id="DRSNCKR"/>
<keyword evidence="1" id="KW-0812">Transmembrane</keyword>
<dbReference type="InterPro" id="IPR056543">
    <property type="entry name" value="Ig-like_POM152_9th"/>
</dbReference>
<evidence type="ECO:0000259" key="6">
    <source>
        <dbReference type="Pfam" id="PF24527"/>
    </source>
</evidence>
<feature type="transmembrane region" description="Helical" evidence="1">
    <location>
        <begin position="95"/>
        <end position="122"/>
    </location>
</feature>
<dbReference type="GO" id="GO:0017056">
    <property type="term" value="F:structural constituent of nuclear pore"/>
    <property type="evidence" value="ECO:0007669"/>
    <property type="project" value="InterPro"/>
</dbReference>
<feature type="domain" description="Nucleoporin POM152 N-terminal transmembrane" evidence="3">
    <location>
        <begin position="27"/>
        <end position="112"/>
    </location>
</feature>
<proteinExistence type="predicted"/>
<gene>
    <name evidence="7" type="primary">ABSGL_09059.1 scaffold 10677</name>
</gene>
<dbReference type="InterPro" id="IPR056541">
    <property type="entry name" value="Ig-like_POM152"/>
</dbReference>
<dbReference type="Pfam" id="PF23664">
    <property type="entry name" value="Ig_Pom152"/>
    <property type="match status" value="2"/>
</dbReference>
<keyword evidence="8" id="KW-1185">Reference proteome</keyword>
<dbReference type="Proteomes" id="UP000078561">
    <property type="component" value="Unassembled WGS sequence"/>
</dbReference>
<evidence type="ECO:0000259" key="3">
    <source>
        <dbReference type="Pfam" id="PF24097"/>
    </source>
</evidence>
<feature type="transmembrane region" description="Helical" evidence="1">
    <location>
        <begin position="65"/>
        <end position="83"/>
    </location>
</feature>
<dbReference type="PANTHER" id="PTHR28206:SF1">
    <property type="entry name" value="NUCLEOPORIN POM152"/>
    <property type="match status" value="1"/>
</dbReference>
<evidence type="ECO:0000256" key="1">
    <source>
        <dbReference type="SAM" id="Phobius"/>
    </source>
</evidence>